<accession>A0A1I8BAS5</accession>
<dbReference type="Proteomes" id="UP000095281">
    <property type="component" value="Unplaced"/>
</dbReference>
<keyword evidence="1" id="KW-1185">Reference proteome</keyword>
<protein>
    <submittedName>
        <fullName evidence="2">Uncharacterized protein</fullName>
    </submittedName>
</protein>
<sequence length="157" mass="17292">MFNYLNLVGQSMDNGETSSSNINKDTGNAINYAHNKLYSSIDRSTKTTTASSAITKDTGDLEVNDPTRFLSFYNPSNLTNENVRTHNPRQFGTNKALNLGESHLESHNSTERGTGQKIPAINTKIIEGRQCNKIDDLLNKLALQSKEKEGGEIGTNK</sequence>
<proteinExistence type="predicted"/>
<dbReference type="AlphaFoldDB" id="A0A1I8BAS5"/>
<evidence type="ECO:0000313" key="1">
    <source>
        <dbReference type="Proteomes" id="UP000095281"/>
    </source>
</evidence>
<name>A0A1I8BAS5_MELHA</name>
<dbReference type="WBParaSite" id="MhA1_Contig1727.frz3.gene5">
    <property type="protein sequence ID" value="MhA1_Contig1727.frz3.gene5"/>
    <property type="gene ID" value="MhA1_Contig1727.frz3.gene5"/>
</dbReference>
<organism evidence="1 2">
    <name type="scientific">Meloidogyne hapla</name>
    <name type="common">Root-knot nematode worm</name>
    <dbReference type="NCBI Taxonomy" id="6305"/>
    <lineage>
        <taxon>Eukaryota</taxon>
        <taxon>Metazoa</taxon>
        <taxon>Ecdysozoa</taxon>
        <taxon>Nematoda</taxon>
        <taxon>Chromadorea</taxon>
        <taxon>Rhabditida</taxon>
        <taxon>Tylenchina</taxon>
        <taxon>Tylenchomorpha</taxon>
        <taxon>Tylenchoidea</taxon>
        <taxon>Meloidogynidae</taxon>
        <taxon>Meloidogyninae</taxon>
        <taxon>Meloidogyne</taxon>
    </lineage>
</organism>
<reference evidence="2" key="1">
    <citation type="submission" date="2016-11" db="UniProtKB">
        <authorList>
            <consortium name="WormBaseParasite"/>
        </authorList>
    </citation>
    <scope>IDENTIFICATION</scope>
</reference>
<evidence type="ECO:0000313" key="2">
    <source>
        <dbReference type="WBParaSite" id="MhA1_Contig1727.frz3.gene5"/>
    </source>
</evidence>